<protein>
    <submittedName>
        <fullName evidence="2">Uncharacterized protein</fullName>
    </submittedName>
</protein>
<dbReference type="AlphaFoldDB" id="A0AAW1MXU7"/>
<gene>
    <name evidence="2" type="ORF">QE152_g5202</name>
</gene>
<feature type="region of interest" description="Disordered" evidence="1">
    <location>
        <begin position="14"/>
        <end position="69"/>
    </location>
</feature>
<comment type="caution">
    <text evidence="2">The sequence shown here is derived from an EMBL/GenBank/DDBJ whole genome shotgun (WGS) entry which is preliminary data.</text>
</comment>
<evidence type="ECO:0000313" key="3">
    <source>
        <dbReference type="Proteomes" id="UP001458880"/>
    </source>
</evidence>
<organism evidence="2 3">
    <name type="scientific">Popillia japonica</name>
    <name type="common">Japanese beetle</name>
    <dbReference type="NCBI Taxonomy" id="7064"/>
    <lineage>
        <taxon>Eukaryota</taxon>
        <taxon>Metazoa</taxon>
        <taxon>Ecdysozoa</taxon>
        <taxon>Arthropoda</taxon>
        <taxon>Hexapoda</taxon>
        <taxon>Insecta</taxon>
        <taxon>Pterygota</taxon>
        <taxon>Neoptera</taxon>
        <taxon>Endopterygota</taxon>
        <taxon>Coleoptera</taxon>
        <taxon>Polyphaga</taxon>
        <taxon>Scarabaeiformia</taxon>
        <taxon>Scarabaeidae</taxon>
        <taxon>Rutelinae</taxon>
        <taxon>Popillia</taxon>
    </lineage>
</organism>
<sequence>MSDRSKRILNLALSQHVDDNESYESEDSDDSLIDKNYNPPTDDSDSQVVEEEEDEEEQQAQRVDEISATGWSSVKQRVDEISATGWSSVKTSDPLLLLSVPKMIRKTFHQKYRHHYSFSS</sequence>
<accession>A0AAW1MXU7</accession>
<dbReference type="EMBL" id="JASPKY010000029">
    <property type="protein sequence ID" value="KAK9751335.1"/>
    <property type="molecule type" value="Genomic_DNA"/>
</dbReference>
<evidence type="ECO:0000256" key="1">
    <source>
        <dbReference type="SAM" id="MobiDB-lite"/>
    </source>
</evidence>
<name>A0AAW1MXU7_POPJA</name>
<feature type="compositionally biased region" description="Acidic residues" evidence="1">
    <location>
        <begin position="20"/>
        <end position="31"/>
    </location>
</feature>
<dbReference type="Proteomes" id="UP001458880">
    <property type="component" value="Unassembled WGS sequence"/>
</dbReference>
<keyword evidence="3" id="KW-1185">Reference proteome</keyword>
<proteinExistence type="predicted"/>
<reference evidence="2 3" key="1">
    <citation type="journal article" date="2024" name="BMC Genomics">
        <title>De novo assembly and annotation of Popillia japonica's genome with initial clues to its potential as an invasive pest.</title>
        <authorList>
            <person name="Cucini C."/>
            <person name="Boschi S."/>
            <person name="Funari R."/>
            <person name="Cardaioli E."/>
            <person name="Iannotti N."/>
            <person name="Marturano G."/>
            <person name="Paoli F."/>
            <person name="Bruttini M."/>
            <person name="Carapelli A."/>
            <person name="Frati F."/>
            <person name="Nardi F."/>
        </authorList>
    </citation>
    <scope>NUCLEOTIDE SEQUENCE [LARGE SCALE GENOMIC DNA]</scope>
    <source>
        <strain evidence="2">DMR45628</strain>
    </source>
</reference>
<feature type="compositionally biased region" description="Acidic residues" evidence="1">
    <location>
        <begin position="42"/>
        <end position="58"/>
    </location>
</feature>
<evidence type="ECO:0000313" key="2">
    <source>
        <dbReference type="EMBL" id="KAK9751335.1"/>
    </source>
</evidence>